<keyword evidence="3" id="KW-1185">Reference proteome</keyword>
<sequence length="456" mass="50296">MTSIAPVSSSGPTALDRNLSARQLSTAHVTRVQNLERTPRWLHRLLPWVNVGGGVFRVNRRRILAPQFGGFTFSGDGAQARLVSESFRSLPGLAGTDEKQLADLASAFETRLVRAGEVLTDPTAFVVVASGSIEELGQGSGGRPVRRSLAGSGQYIRPAQSAEARLRVLTDSTVFILPRDIAARFPWLEEKLSSIVTEVDGKRINAYGEAAIDVLESVDGEQRLPTTFVDYQDHPREYYLHTLQTVLRTHTRITDLYSNEYDQLREQVRVVIDVIREREEWELLNNPEFGLLNETPPAQRVPTRSGPPTPDDLDELIARVWKRPAFFVAHPKAIAAFGREATRRGVPPATVTLFGSPFLTWRGLPLIPSDKIPVSQSGETSILLLRTGAEEQGVIGLHNTGITGEVEPGLSVRYSGTDQHSVASHLITRYFSAAVLVEDAIARLDHVLVGNYHDYT</sequence>
<dbReference type="NCBIfam" id="NF041163">
    <property type="entry name" value="encap_f2b"/>
    <property type="match status" value="1"/>
</dbReference>
<reference evidence="2 3" key="1">
    <citation type="submission" date="2021-03" db="EMBL/GenBank/DDBJ databases">
        <title>The complete genome sequence of Acetobacter suratthaniensis TBRC 1719.</title>
        <authorList>
            <person name="Charoenyingcharoen P."/>
            <person name="Yukphan P."/>
        </authorList>
    </citation>
    <scope>NUCLEOTIDE SEQUENCE [LARGE SCALE GENOMIC DNA]</scope>
    <source>
        <strain evidence="2 3">TBRC 1719</strain>
    </source>
</reference>
<organism evidence="2 3">
    <name type="scientific">Acetobacter suratthaniensis</name>
    <dbReference type="NCBI Taxonomy" id="1502841"/>
    <lineage>
        <taxon>Bacteria</taxon>
        <taxon>Pseudomonadati</taxon>
        <taxon>Pseudomonadota</taxon>
        <taxon>Alphaproteobacteria</taxon>
        <taxon>Acetobacterales</taxon>
        <taxon>Acetobacteraceae</taxon>
        <taxon>Acetobacter</taxon>
    </lineage>
</organism>
<dbReference type="InterPro" id="IPR000595">
    <property type="entry name" value="cNMP-bd_dom"/>
</dbReference>
<gene>
    <name evidence="2" type="ORF">J2D75_11645</name>
</gene>
<dbReference type="NCBIfam" id="NF041162">
    <property type="entry name" value="encap_f2a"/>
    <property type="match status" value="1"/>
</dbReference>
<dbReference type="RefSeq" id="WP_207854988.1">
    <property type="nucleotide sequence ID" value="NZ_JAFVMG010000014.1"/>
</dbReference>
<dbReference type="SUPFAM" id="SSF51206">
    <property type="entry name" value="cAMP-binding domain-like"/>
    <property type="match status" value="1"/>
</dbReference>
<dbReference type="InterPro" id="IPR049817">
    <property type="entry name" value="Encap_f2b"/>
</dbReference>
<comment type="caution">
    <text evidence="2">The sequence shown here is derived from an EMBL/GenBank/DDBJ whole genome shotgun (WGS) entry which is preliminary data.</text>
</comment>
<protein>
    <submittedName>
        <fullName evidence="2">Cyclic nucleotide-binding domain-containing protein</fullName>
    </submittedName>
</protein>
<proteinExistence type="predicted"/>
<dbReference type="InterPro" id="IPR045641">
    <property type="entry name" value="SrpI-like"/>
</dbReference>
<dbReference type="InterPro" id="IPR018490">
    <property type="entry name" value="cNMP-bd_dom_sf"/>
</dbReference>
<accession>A0ABS3LP29</accession>
<evidence type="ECO:0000313" key="2">
    <source>
        <dbReference type="EMBL" id="MBO1329124.1"/>
    </source>
</evidence>
<dbReference type="Proteomes" id="UP000664399">
    <property type="component" value="Unassembled WGS sequence"/>
</dbReference>
<feature type="domain" description="Type 2A encapsulin shell protein SrpI-like" evidence="1">
    <location>
        <begin position="202"/>
        <end position="450"/>
    </location>
</feature>
<evidence type="ECO:0000259" key="1">
    <source>
        <dbReference type="Pfam" id="PF19307"/>
    </source>
</evidence>
<name>A0ABS3LP29_9PROT</name>
<dbReference type="InterPro" id="IPR049822">
    <property type="entry name" value="Encap_f2a"/>
</dbReference>
<dbReference type="Gene3D" id="2.60.120.10">
    <property type="entry name" value="Jelly Rolls"/>
    <property type="match status" value="1"/>
</dbReference>
<dbReference type="InterPro" id="IPR014710">
    <property type="entry name" value="RmlC-like_jellyroll"/>
</dbReference>
<dbReference type="EMBL" id="JAFVMG010000014">
    <property type="protein sequence ID" value="MBO1329124.1"/>
    <property type="molecule type" value="Genomic_DNA"/>
</dbReference>
<evidence type="ECO:0000313" key="3">
    <source>
        <dbReference type="Proteomes" id="UP000664399"/>
    </source>
</evidence>
<dbReference type="CDD" id="cd00038">
    <property type="entry name" value="CAP_ED"/>
    <property type="match status" value="1"/>
</dbReference>
<dbReference type="Pfam" id="PF19307">
    <property type="entry name" value="SrpI-like"/>
    <property type="match status" value="1"/>
</dbReference>